<proteinExistence type="predicted"/>
<dbReference type="InterPro" id="IPR050167">
    <property type="entry name" value="Ser_Thr_protein_kinase"/>
</dbReference>
<evidence type="ECO:0000313" key="3">
    <source>
        <dbReference type="Proteomes" id="UP001470230"/>
    </source>
</evidence>
<dbReference type="InterPro" id="IPR011009">
    <property type="entry name" value="Kinase-like_dom_sf"/>
</dbReference>
<name>A0ABR2KZ05_9EUKA</name>
<dbReference type="PROSITE" id="PS00108">
    <property type="entry name" value="PROTEIN_KINASE_ST"/>
    <property type="match status" value="1"/>
</dbReference>
<feature type="domain" description="Protein kinase" evidence="1">
    <location>
        <begin position="1"/>
        <end position="149"/>
    </location>
</feature>
<dbReference type="Pfam" id="PF00069">
    <property type="entry name" value="Pkinase"/>
    <property type="match status" value="1"/>
</dbReference>
<dbReference type="InterPro" id="IPR008271">
    <property type="entry name" value="Ser/Thr_kinase_AS"/>
</dbReference>
<dbReference type="Proteomes" id="UP001470230">
    <property type="component" value="Unassembled WGS sequence"/>
</dbReference>
<reference evidence="2 3" key="1">
    <citation type="submission" date="2024-04" db="EMBL/GenBank/DDBJ databases">
        <title>Tritrichomonas musculus Genome.</title>
        <authorList>
            <person name="Alves-Ferreira E."/>
            <person name="Grigg M."/>
            <person name="Lorenzi H."/>
            <person name="Galac M."/>
        </authorList>
    </citation>
    <scope>NUCLEOTIDE SEQUENCE [LARGE SCALE GENOMIC DNA]</scope>
    <source>
        <strain evidence="2 3">EAF2021</strain>
    </source>
</reference>
<evidence type="ECO:0000313" key="2">
    <source>
        <dbReference type="EMBL" id="KAK8896348.1"/>
    </source>
</evidence>
<dbReference type="InterPro" id="IPR000719">
    <property type="entry name" value="Prot_kinase_dom"/>
</dbReference>
<dbReference type="PANTHER" id="PTHR23257:SF958">
    <property type="entry name" value="SERINE_THREONINE-PROTEIN KINASE WNK4"/>
    <property type="match status" value="1"/>
</dbReference>
<dbReference type="PROSITE" id="PS50011">
    <property type="entry name" value="PROTEIN_KINASE_DOM"/>
    <property type="match status" value="1"/>
</dbReference>
<organism evidence="2 3">
    <name type="scientific">Tritrichomonas musculus</name>
    <dbReference type="NCBI Taxonomy" id="1915356"/>
    <lineage>
        <taxon>Eukaryota</taxon>
        <taxon>Metamonada</taxon>
        <taxon>Parabasalia</taxon>
        <taxon>Tritrichomonadida</taxon>
        <taxon>Tritrichomonadidae</taxon>
        <taxon>Tritrichomonas</taxon>
    </lineage>
</organism>
<keyword evidence="3" id="KW-1185">Reference proteome</keyword>
<evidence type="ECO:0000259" key="1">
    <source>
        <dbReference type="PROSITE" id="PS50011"/>
    </source>
</evidence>
<dbReference type="EMBL" id="JAPFFF010000002">
    <property type="protein sequence ID" value="KAK8896348.1"/>
    <property type="molecule type" value="Genomic_DNA"/>
</dbReference>
<accession>A0ABR2KZ05</accession>
<dbReference type="PANTHER" id="PTHR23257">
    <property type="entry name" value="SERINE-THREONINE PROTEIN KINASE"/>
    <property type="match status" value="1"/>
</dbReference>
<gene>
    <name evidence="2" type="ORF">M9Y10_014246</name>
</gene>
<protein>
    <recommendedName>
        <fullName evidence="1">Protein kinase domain-containing protein</fullName>
    </recommendedName>
</protein>
<dbReference type="Gene3D" id="1.10.510.10">
    <property type="entry name" value="Transferase(Phosphotransferase) domain 1"/>
    <property type="match status" value="1"/>
</dbReference>
<sequence length="149" mass="17177">MERNGCAHQDWDGTKKMINIYGIAAGMAHLHSKNIVHRDLKPANILLDEFLYPKVADFGLSKILSKEDSSKMSVVKSGFKGTYAYCAPEIIREEKYTFDGDVYAYAFVVYEITTSELPFKGFNRFQLLHKIMNGYRPEFKYPIPYEMLV</sequence>
<dbReference type="SUPFAM" id="SSF56112">
    <property type="entry name" value="Protein kinase-like (PK-like)"/>
    <property type="match status" value="1"/>
</dbReference>
<comment type="caution">
    <text evidence="2">The sequence shown here is derived from an EMBL/GenBank/DDBJ whole genome shotgun (WGS) entry which is preliminary data.</text>
</comment>
<dbReference type="SMART" id="SM00220">
    <property type="entry name" value="S_TKc"/>
    <property type="match status" value="1"/>
</dbReference>